<reference evidence="1" key="1">
    <citation type="submission" date="2022-02" db="EMBL/GenBank/DDBJ databases">
        <title>Corynebacterium sp. from urogenital microbiome.</title>
        <authorList>
            <person name="Cappelli E.A."/>
            <person name="Ribeiro T.G."/>
            <person name="Peixe L."/>
        </authorList>
    </citation>
    <scope>NUCLEOTIDE SEQUENCE</scope>
    <source>
        <strain evidence="1">C8Ua_181</strain>
    </source>
</reference>
<dbReference type="RefSeq" id="WP_070624364.1">
    <property type="nucleotide sequence ID" value="NZ_JAKMUU010000028.1"/>
</dbReference>
<dbReference type="EMBL" id="JAKMUU010000028">
    <property type="protein sequence ID" value="MCZ9308150.1"/>
    <property type="molecule type" value="Genomic_DNA"/>
</dbReference>
<proteinExistence type="predicted"/>
<protein>
    <submittedName>
        <fullName evidence="1">Uncharacterized protein</fullName>
    </submittedName>
</protein>
<dbReference type="AlphaFoldDB" id="A0A9X3RT38"/>
<name>A0A9X3RT38_9CORY</name>
<comment type="caution">
    <text evidence="1">The sequence shown here is derived from an EMBL/GenBank/DDBJ whole genome shotgun (WGS) entry which is preliminary data.</text>
</comment>
<dbReference type="GeneID" id="81704911"/>
<evidence type="ECO:0000313" key="1">
    <source>
        <dbReference type="EMBL" id="MCZ9308150.1"/>
    </source>
</evidence>
<evidence type="ECO:0000313" key="2">
    <source>
        <dbReference type="Proteomes" id="UP001146430"/>
    </source>
</evidence>
<organism evidence="1 2">
    <name type="scientific">Corynebacterium curieae</name>
    <dbReference type="NCBI Taxonomy" id="2913500"/>
    <lineage>
        <taxon>Bacteria</taxon>
        <taxon>Bacillati</taxon>
        <taxon>Actinomycetota</taxon>
        <taxon>Actinomycetes</taxon>
        <taxon>Mycobacteriales</taxon>
        <taxon>Corynebacteriaceae</taxon>
        <taxon>Corynebacterium</taxon>
    </lineage>
</organism>
<gene>
    <name evidence="1" type="ORF">L8V01_11850</name>
</gene>
<sequence>MPKKTWTTPIHALRTIAVDTDEENPAVEIYAVEGATLDELQARAYSPADVELTIKALTEAKDCAQAHYDEHADAENWHEGNNI</sequence>
<accession>A0A9X3RT38</accession>
<dbReference type="Proteomes" id="UP001146430">
    <property type="component" value="Unassembled WGS sequence"/>
</dbReference>